<dbReference type="Gene3D" id="1.10.10.60">
    <property type="entry name" value="Homeodomain-like"/>
    <property type="match status" value="1"/>
</dbReference>
<dbReference type="InterPro" id="IPR014317">
    <property type="entry name" value="Transcription_activator_PspF"/>
</dbReference>
<dbReference type="Pfam" id="PF25601">
    <property type="entry name" value="AAA_lid_14"/>
    <property type="match status" value="1"/>
</dbReference>
<evidence type="ECO:0000259" key="8">
    <source>
        <dbReference type="PROSITE" id="PS50045"/>
    </source>
</evidence>
<dbReference type="EMBL" id="VHSH01000006">
    <property type="protein sequence ID" value="TQV78370.1"/>
    <property type="molecule type" value="Genomic_DNA"/>
</dbReference>
<dbReference type="SMART" id="SM00382">
    <property type="entry name" value="AAA"/>
    <property type="match status" value="1"/>
</dbReference>
<dbReference type="Proteomes" id="UP000315252">
    <property type="component" value="Unassembled WGS sequence"/>
</dbReference>
<dbReference type="InterPro" id="IPR058031">
    <property type="entry name" value="AAA_lid_NorR"/>
</dbReference>
<dbReference type="Pfam" id="PF00158">
    <property type="entry name" value="Sigma54_activat"/>
    <property type="match status" value="1"/>
</dbReference>
<evidence type="ECO:0000256" key="2">
    <source>
        <dbReference type="ARBA" id="ARBA00022840"/>
    </source>
</evidence>
<dbReference type="InterPro" id="IPR025944">
    <property type="entry name" value="Sigma_54_int_dom_CS"/>
</dbReference>
<evidence type="ECO:0000256" key="1">
    <source>
        <dbReference type="ARBA" id="ARBA00022741"/>
    </source>
</evidence>
<dbReference type="Pfam" id="PF02954">
    <property type="entry name" value="HTH_8"/>
    <property type="match status" value="1"/>
</dbReference>
<evidence type="ECO:0000256" key="5">
    <source>
        <dbReference type="ARBA" id="ARBA00023159"/>
    </source>
</evidence>
<dbReference type="PROSITE" id="PS00688">
    <property type="entry name" value="SIGMA54_INTERACT_3"/>
    <property type="match status" value="1"/>
</dbReference>
<dbReference type="PANTHER" id="PTHR32071:SF38">
    <property type="entry name" value="PSP OPERON TRANSCRIPTIONAL ACTIVATOR"/>
    <property type="match status" value="1"/>
</dbReference>
<organism evidence="9 10">
    <name type="scientific">Denitrobaculum tricleocarpae</name>
    <dbReference type="NCBI Taxonomy" id="2591009"/>
    <lineage>
        <taxon>Bacteria</taxon>
        <taxon>Pseudomonadati</taxon>
        <taxon>Pseudomonadota</taxon>
        <taxon>Alphaproteobacteria</taxon>
        <taxon>Rhodospirillales</taxon>
        <taxon>Rhodospirillaceae</taxon>
        <taxon>Denitrobaculum</taxon>
    </lineage>
</organism>
<dbReference type="PANTHER" id="PTHR32071">
    <property type="entry name" value="TRANSCRIPTIONAL REGULATORY PROTEIN"/>
    <property type="match status" value="1"/>
</dbReference>
<keyword evidence="5" id="KW-0010">Activator</keyword>
<dbReference type="OrthoDB" id="9770562at2"/>
<dbReference type="InterPro" id="IPR002078">
    <property type="entry name" value="Sigma_54_int"/>
</dbReference>
<sequence length="358" mass="39348">MQHELPSPIGESRAFLESVEHISRVAPLDRPVLVVGERGTGKELAAARVHFLSQRWGAPFIKLNCAALAENLIEAELFGYEAGAYTGAVKRRIGRFEMAHQGTLFLDEIANASLAVQEKILRVIEYGEMERVGGNTTLEVDVRVVGATNVDLPAAAADGRFRDDLLDRLAFDVVTLPPLRYRHGDIPLLAGYFGRAMAQELGRESFPGFSATAMEQLEAHSWPGNVRELKNVVERATAHSAEGEKISALQLDPFDSPYRPQPLTANVNATLSGSVQGPSEQQAAPPESPGTRRSTEPFDFKQKVMNFERELLLGALAFNRYNQKATASYLSLSYHQLRNSLKKHDLIEAGRDAGDKVV</sequence>
<protein>
    <submittedName>
        <fullName evidence="9">Phage shock protein operon transcriptional activator</fullName>
    </submittedName>
</protein>
<dbReference type="AlphaFoldDB" id="A0A545TMA7"/>
<dbReference type="NCBIfam" id="TIGR02974">
    <property type="entry name" value="phageshock_pspF"/>
    <property type="match status" value="1"/>
</dbReference>
<feature type="region of interest" description="Disordered" evidence="7">
    <location>
        <begin position="251"/>
        <end position="296"/>
    </location>
</feature>
<gene>
    <name evidence="9" type="primary">pspF</name>
    <name evidence="9" type="ORF">FKG95_17535</name>
</gene>
<dbReference type="InterPro" id="IPR003593">
    <property type="entry name" value="AAA+_ATPase"/>
</dbReference>
<keyword evidence="10" id="KW-1185">Reference proteome</keyword>
<evidence type="ECO:0000256" key="6">
    <source>
        <dbReference type="ARBA" id="ARBA00023163"/>
    </source>
</evidence>
<dbReference type="GO" id="GO:0000160">
    <property type="term" value="P:phosphorelay signal transduction system"/>
    <property type="evidence" value="ECO:0007669"/>
    <property type="project" value="UniProtKB-KW"/>
</dbReference>
<evidence type="ECO:0000256" key="4">
    <source>
        <dbReference type="ARBA" id="ARBA00023015"/>
    </source>
</evidence>
<dbReference type="InterPro" id="IPR009057">
    <property type="entry name" value="Homeodomain-like_sf"/>
</dbReference>
<dbReference type="GO" id="GO:0005524">
    <property type="term" value="F:ATP binding"/>
    <property type="evidence" value="ECO:0007669"/>
    <property type="project" value="UniProtKB-KW"/>
</dbReference>
<comment type="caution">
    <text evidence="9">The sequence shown here is derived from an EMBL/GenBank/DDBJ whole genome shotgun (WGS) entry which is preliminary data.</text>
</comment>
<feature type="compositionally biased region" description="Polar residues" evidence="7">
    <location>
        <begin position="263"/>
        <end position="282"/>
    </location>
</feature>
<keyword evidence="3" id="KW-0902">Two-component regulatory system</keyword>
<feature type="domain" description="Sigma-54 factor interaction" evidence="8">
    <location>
        <begin position="8"/>
        <end position="238"/>
    </location>
</feature>
<dbReference type="PROSITE" id="PS50045">
    <property type="entry name" value="SIGMA54_INTERACT_4"/>
    <property type="match status" value="1"/>
</dbReference>
<dbReference type="RefSeq" id="WP_142897704.1">
    <property type="nucleotide sequence ID" value="NZ_ML660057.1"/>
</dbReference>
<dbReference type="GO" id="GO:0006355">
    <property type="term" value="P:regulation of DNA-templated transcription"/>
    <property type="evidence" value="ECO:0007669"/>
    <property type="project" value="InterPro"/>
</dbReference>
<proteinExistence type="predicted"/>
<dbReference type="SUPFAM" id="SSF52540">
    <property type="entry name" value="P-loop containing nucleoside triphosphate hydrolases"/>
    <property type="match status" value="1"/>
</dbReference>
<dbReference type="Gene3D" id="3.40.50.300">
    <property type="entry name" value="P-loop containing nucleotide triphosphate hydrolases"/>
    <property type="match status" value="1"/>
</dbReference>
<dbReference type="CDD" id="cd00009">
    <property type="entry name" value="AAA"/>
    <property type="match status" value="1"/>
</dbReference>
<keyword evidence="2" id="KW-0067">ATP-binding</keyword>
<name>A0A545TMA7_9PROT</name>
<keyword evidence="4" id="KW-0805">Transcription regulation</keyword>
<evidence type="ECO:0000256" key="7">
    <source>
        <dbReference type="SAM" id="MobiDB-lite"/>
    </source>
</evidence>
<keyword evidence="1" id="KW-0547">Nucleotide-binding</keyword>
<keyword evidence="6" id="KW-0804">Transcription</keyword>
<dbReference type="FunFam" id="3.40.50.300:FF:000006">
    <property type="entry name" value="DNA-binding transcriptional regulator NtrC"/>
    <property type="match status" value="1"/>
</dbReference>
<dbReference type="GO" id="GO:0043565">
    <property type="term" value="F:sequence-specific DNA binding"/>
    <property type="evidence" value="ECO:0007669"/>
    <property type="project" value="InterPro"/>
</dbReference>
<dbReference type="InterPro" id="IPR027417">
    <property type="entry name" value="P-loop_NTPase"/>
</dbReference>
<evidence type="ECO:0000313" key="10">
    <source>
        <dbReference type="Proteomes" id="UP000315252"/>
    </source>
</evidence>
<dbReference type="SUPFAM" id="SSF46689">
    <property type="entry name" value="Homeodomain-like"/>
    <property type="match status" value="1"/>
</dbReference>
<dbReference type="InterPro" id="IPR002197">
    <property type="entry name" value="HTH_Fis"/>
</dbReference>
<evidence type="ECO:0000313" key="9">
    <source>
        <dbReference type="EMBL" id="TQV78370.1"/>
    </source>
</evidence>
<reference evidence="9 10" key="1">
    <citation type="submission" date="2019-06" db="EMBL/GenBank/DDBJ databases">
        <title>Whole genome sequence for Rhodospirillaceae sp. R148.</title>
        <authorList>
            <person name="Wang G."/>
        </authorList>
    </citation>
    <scope>NUCLEOTIDE SEQUENCE [LARGE SCALE GENOMIC DNA]</scope>
    <source>
        <strain evidence="9 10">R148</strain>
    </source>
</reference>
<evidence type="ECO:0000256" key="3">
    <source>
        <dbReference type="ARBA" id="ARBA00023012"/>
    </source>
</evidence>
<accession>A0A545TMA7</accession>
<dbReference type="Gene3D" id="1.10.8.60">
    <property type="match status" value="1"/>
</dbReference>